<feature type="region of interest" description="Disordered" evidence="1">
    <location>
        <begin position="145"/>
        <end position="203"/>
    </location>
</feature>
<accession>A0A8H7EM22</accession>
<dbReference type="EMBL" id="JABAYA010000149">
    <property type="protein sequence ID" value="KAF7723513.1"/>
    <property type="molecule type" value="Genomic_DNA"/>
</dbReference>
<reference evidence="2" key="1">
    <citation type="submission" date="2020-01" db="EMBL/GenBank/DDBJ databases">
        <title>Genome Sequencing of Three Apophysomyces-Like Fungal Strains Confirms a Novel Fungal Genus in the Mucoromycota with divergent Burkholderia-like Endosymbiotic Bacteria.</title>
        <authorList>
            <person name="Stajich J.E."/>
            <person name="Macias A.M."/>
            <person name="Carter-House D."/>
            <person name="Lovett B."/>
            <person name="Kasson L.R."/>
            <person name="Berry K."/>
            <person name="Grigoriev I."/>
            <person name="Chang Y."/>
            <person name="Spatafora J."/>
            <person name="Kasson M.T."/>
        </authorList>
    </citation>
    <scope>NUCLEOTIDE SEQUENCE</scope>
    <source>
        <strain evidence="2">NRRL A-21654</strain>
    </source>
</reference>
<evidence type="ECO:0000313" key="2">
    <source>
        <dbReference type="EMBL" id="KAF7723513.1"/>
    </source>
</evidence>
<dbReference type="AlphaFoldDB" id="A0A8H7EM22"/>
<dbReference type="Proteomes" id="UP000605846">
    <property type="component" value="Unassembled WGS sequence"/>
</dbReference>
<keyword evidence="3" id="KW-1185">Reference proteome</keyword>
<evidence type="ECO:0000256" key="1">
    <source>
        <dbReference type="SAM" id="MobiDB-lite"/>
    </source>
</evidence>
<organism evidence="2 3">
    <name type="scientific">Apophysomyces ossiformis</name>
    <dbReference type="NCBI Taxonomy" id="679940"/>
    <lineage>
        <taxon>Eukaryota</taxon>
        <taxon>Fungi</taxon>
        <taxon>Fungi incertae sedis</taxon>
        <taxon>Mucoromycota</taxon>
        <taxon>Mucoromycotina</taxon>
        <taxon>Mucoromycetes</taxon>
        <taxon>Mucorales</taxon>
        <taxon>Mucorineae</taxon>
        <taxon>Mucoraceae</taxon>
        <taxon>Apophysomyces</taxon>
    </lineage>
</organism>
<protein>
    <submittedName>
        <fullName evidence="2">Uncharacterized protein</fullName>
    </submittedName>
</protein>
<feature type="compositionally biased region" description="Basic and acidic residues" evidence="1">
    <location>
        <begin position="190"/>
        <end position="203"/>
    </location>
</feature>
<proteinExistence type="predicted"/>
<comment type="caution">
    <text evidence="2">The sequence shown here is derived from an EMBL/GenBank/DDBJ whole genome shotgun (WGS) entry which is preliminary data.</text>
</comment>
<name>A0A8H7EM22_9FUNG</name>
<evidence type="ECO:0000313" key="3">
    <source>
        <dbReference type="Proteomes" id="UP000605846"/>
    </source>
</evidence>
<sequence>MHQITGLNKFDNSLIIQKETMAVVMEMSSSASDGNLEQGFVEIYDNSTALLQTSDIWEFVCDVNDMQCDHEARLGNAEEIIPDIDQANEDDANKIELLEKEEEEFRDEREHQKKRIQSQQENIAKMQTEQEKNAAKRQETIKNLESKVKESEHELEKIEQKRQYQSTSQQENENKLRRKLQKSSDAITRLQEESKKKAEEHYRKQKILKEELTELKKKLKDLE</sequence>
<feature type="compositionally biased region" description="Basic and acidic residues" evidence="1">
    <location>
        <begin position="145"/>
        <end position="162"/>
    </location>
</feature>
<gene>
    <name evidence="2" type="ORF">EC973_001888</name>
</gene>